<accession>X1MSG1</accession>
<sequence>RVFKNAVRGFSLVHDPKGSHYEDLWGEGY</sequence>
<gene>
    <name evidence="1" type="ORF">S06H3_09767</name>
</gene>
<protein>
    <submittedName>
        <fullName evidence="1">Uncharacterized protein</fullName>
    </submittedName>
</protein>
<evidence type="ECO:0000313" key="1">
    <source>
        <dbReference type="EMBL" id="GAI17620.1"/>
    </source>
</evidence>
<proteinExistence type="predicted"/>
<organism evidence="1">
    <name type="scientific">marine sediment metagenome</name>
    <dbReference type="NCBI Taxonomy" id="412755"/>
    <lineage>
        <taxon>unclassified sequences</taxon>
        <taxon>metagenomes</taxon>
        <taxon>ecological metagenomes</taxon>
    </lineage>
</organism>
<dbReference type="EMBL" id="BARV01004374">
    <property type="protein sequence ID" value="GAI17620.1"/>
    <property type="molecule type" value="Genomic_DNA"/>
</dbReference>
<dbReference type="AlphaFoldDB" id="X1MSG1"/>
<reference evidence="1" key="1">
    <citation type="journal article" date="2014" name="Front. Microbiol.">
        <title>High frequency of phylogenetically diverse reductive dehalogenase-homologous genes in deep subseafloor sedimentary metagenomes.</title>
        <authorList>
            <person name="Kawai M."/>
            <person name="Futagami T."/>
            <person name="Toyoda A."/>
            <person name="Takaki Y."/>
            <person name="Nishi S."/>
            <person name="Hori S."/>
            <person name="Arai W."/>
            <person name="Tsubouchi T."/>
            <person name="Morono Y."/>
            <person name="Uchiyama I."/>
            <person name="Ito T."/>
            <person name="Fujiyama A."/>
            <person name="Inagaki F."/>
            <person name="Takami H."/>
        </authorList>
    </citation>
    <scope>NUCLEOTIDE SEQUENCE</scope>
    <source>
        <strain evidence="1">Expedition CK06-06</strain>
    </source>
</reference>
<name>X1MSG1_9ZZZZ</name>
<comment type="caution">
    <text evidence="1">The sequence shown here is derived from an EMBL/GenBank/DDBJ whole genome shotgun (WGS) entry which is preliminary data.</text>
</comment>
<feature type="non-terminal residue" evidence="1">
    <location>
        <position position="1"/>
    </location>
</feature>